<evidence type="ECO:0000313" key="5">
    <source>
        <dbReference type="Proteomes" id="UP000241890"/>
    </source>
</evidence>
<feature type="signal peptide" evidence="2">
    <location>
        <begin position="1"/>
        <end position="16"/>
    </location>
</feature>
<evidence type="ECO:0000259" key="3">
    <source>
        <dbReference type="Pfam" id="PF09423"/>
    </source>
</evidence>
<dbReference type="Gene3D" id="3.60.21.70">
    <property type="entry name" value="PhoD-like phosphatase"/>
    <property type="match status" value="1"/>
</dbReference>
<accession>A0A2R5FZ28</accession>
<dbReference type="Proteomes" id="UP000241890">
    <property type="component" value="Unassembled WGS sequence"/>
</dbReference>
<dbReference type="EMBL" id="BEYU01000002">
    <property type="protein sequence ID" value="GBG24007.1"/>
    <property type="molecule type" value="Genomic_DNA"/>
</dbReference>
<feature type="chain" id="PRO_5015324452" description="PhoD-like phosphatase metallophosphatase domain-containing protein" evidence="2">
    <location>
        <begin position="17"/>
        <end position="448"/>
    </location>
</feature>
<evidence type="ECO:0000256" key="2">
    <source>
        <dbReference type="SAM" id="SignalP"/>
    </source>
</evidence>
<keyword evidence="1" id="KW-1133">Transmembrane helix</keyword>
<dbReference type="InterPro" id="IPR029052">
    <property type="entry name" value="Metallo-depent_PP-like"/>
</dbReference>
<evidence type="ECO:0000256" key="1">
    <source>
        <dbReference type="SAM" id="Phobius"/>
    </source>
</evidence>
<keyword evidence="1" id="KW-0472">Membrane</keyword>
<organism evidence="4 5">
    <name type="scientific">Hondaea fermentalgiana</name>
    <dbReference type="NCBI Taxonomy" id="2315210"/>
    <lineage>
        <taxon>Eukaryota</taxon>
        <taxon>Sar</taxon>
        <taxon>Stramenopiles</taxon>
        <taxon>Bigyra</taxon>
        <taxon>Labyrinthulomycetes</taxon>
        <taxon>Thraustochytrida</taxon>
        <taxon>Thraustochytriidae</taxon>
        <taxon>Hondaea</taxon>
    </lineage>
</organism>
<dbReference type="OrthoDB" id="10266805at2759"/>
<dbReference type="AlphaFoldDB" id="A0A2R5FZ28"/>
<dbReference type="InParanoid" id="A0A2R5FZ28"/>
<keyword evidence="2" id="KW-0732">Signal</keyword>
<dbReference type="InterPro" id="IPR038607">
    <property type="entry name" value="PhoD-like_sf"/>
</dbReference>
<protein>
    <recommendedName>
        <fullName evidence="3">PhoD-like phosphatase metallophosphatase domain-containing protein</fullName>
    </recommendedName>
</protein>
<name>A0A2R5FZ28_9STRA</name>
<dbReference type="Pfam" id="PF09423">
    <property type="entry name" value="PhoD"/>
    <property type="match status" value="1"/>
</dbReference>
<sequence length="448" mass="50764">MVGKLLLHVLPGLVLALEIAATAAASAPRSGFRIDFGSCNNVNLSQPLWPLIVERAPDAWVWGGDNIYADWRPRTGEAFLKVLKEDQELVKKYFPQPPWYGATPEILATLYKRQLEMPGYQDLLRTVGAENVHGIWDDHDYGINDGGSEYEHREASQEAFLKFMGVPQDDPRWTRAGIYADVDLADGRVKLILLDNRYHRDEYSASGDMLGEEQWTWLEKTLTETKADFNVLVSGIQVLPRMFLRSTKGENWERMPKSRARLMKLLTESSAQGVFFLSGDVHMAELMSANLTCGDNARFVVPEMTSSGMTHSWKTYPRLMTWAMQCAHRILPWQETMDYYLDLNFGELDFDENFSQVTMRIFDVRGDIRIERTWRADELKPAAGFQACEEVGFRGPPPAKTIELGFVALWFAATLTPVLAFFAVAGMLLYFLMKLCCGAQTSSKPKQA</sequence>
<dbReference type="SUPFAM" id="SSF56300">
    <property type="entry name" value="Metallo-dependent phosphatases"/>
    <property type="match status" value="1"/>
</dbReference>
<reference evidence="4 5" key="1">
    <citation type="submission" date="2017-12" db="EMBL/GenBank/DDBJ databases">
        <title>Sequencing, de novo assembly and annotation of complete genome of a new Thraustochytrid species, strain FCC1311.</title>
        <authorList>
            <person name="Sedici K."/>
            <person name="Godart F."/>
            <person name="Aiese Cigliano R."/>
            <person name="Sanseverino W."/>
            <person name="Barakat M."/>
            <person name="Ortet P."/>
            <person name="Marechal E."/>
            <person name="Cagnac O."/>
            <person name="Amato A."/>
        </authorList>
    </citation>
    <scope>NUCLEOTIDE SEQUENCE [LARGE SCALE GENOMIC DNA]</scope>
</reference>
<gene>
    <name evidence="4" type="ORF">FCC1311_081051</name>
</gene>
<comment type="caution">
    <text evidence="4">The sequence shown here is derived from an EMBL/GenBank/DDBJ whole genome shotgun (WGS) entry which is preliminary data.</text>
</comment>
<proteinExistence type="predicted"/>
<dbReference type="PANTHER" id="PTHR33987">
    <property type="entry name" value="CALCINEURIN-LIKE METALLO-PHOSPHOESTERASE SUPERFAMILY PROTEIN"/>
    <property type="match status" value="1"/>
</dbReference>
<feature type="domain" description="PhoD-like phosphatase metallophosphatase" evidence="3">
    <location>
        <begin position="47"/>
        <end position="359"/>
    </location>
</feature>
<keyword evidence="1" id="KW-0812">Transmembrane</keyword>
<dbReference type="PANTHER" id="PTHR33987:SF1">
    <property type="entry name" value="CALCINEURIN-LIKE METALLO-PHOSPHOESTERASE SUPERFAMILY PROTEIN"/>
    <property type="match status" value="1"/>
</dbReference>
<dbReference type="InterPro" id="IPR018946">
    <property type="entry name" value="PhoD-like_MPP"/>
</dbReference>
<feature type="transmembrane region" description="Helical" evidence="1">
    <location>
        <begin position="407"/>
        <end position="432"/>
    </location>
</feature>
<keyword evidence="5" id="KW-1185">Reference proteome</keyword>
<dbReference type="CDD" id="cd07389">
    <property type="entry name" value="MPP_PhoD"/>
    <property type="match status" value="1"/>
</dbReference>
<evidence type="ECO:0000313" key="4">
    <source>
        <dbReference type="EMBL" id="GBG24007.1"/>
    </source>
</evidence>